<dbReference type="AlphaFoldDB" id="A0A8J3D271"/>
<evidence type="ECO:0000313" key="2">
    <source>
        <dbReference type="EMBL" id="GHB48971.1"/>
    </source>
</evidence>
<sequence length="277" mass="31262">MISNTRSSTPHSNSFVTLTGYLLVAIVWISSGLFGLYIVAHYGGSFVSSKMEQWNGLFNPNLYDPNYIQATRGMALHFVAGGIILVLGSIQLLEWVRNRFLNFHRIVGRIYIFACLLTALGGLTFIFLRGTVGGPVMNVGFGAYGIAMLICSIQTIRFARIKLVEQHKAWAIRLYALAIGSWLYRMYYGFMFFTGFLPLEAREFRDPIDVFMIFFFWVPNLLVAEFFIRSSTNKLPKSIQLSGSLMLWLVIVFISLATYNVTKGSWGPAILGMFGLY</sequence>
<name>A0A8J3D271_9BACT</name>
<evidence type="ECO:0008006" key="4">
    <source>
        <dbReference type="Google" id="ProtNLM"/>
    </source>
</evidence>
<evidence type="ECO:0000313" key="3">
    <source>
        <dbReference type="Proteomes" id="UP000642809"/>
    </source>
</evidence>
<keyword evidence="1" id="KW-1133">Transmembrane helix</keyword>
<keyword evidence="3" id="KW-1185">Reference proteome</keyword>
<feature type="transmembrane region" description="Helical" evidence="1">
    <location>
        <begin position="140"/>
        <end position="159"/>
    </location>
</feature>
<reference evidence="2" key="2">
    <citation type="submission" date="2020-09" db="EMBL/GenBank/DDBJ databases">
        <authorList>
            <person name="Sun Q."/>
            <person name="Kim S."/>
        </authorList>
    </citation>
    <scope>NUCLEOTIDE SEQUENCE</scope>
    <source>
        <strain evidence="2">KCTC 23224</strain>
    </source>
</reference>
<dbReference type="EMBL" id="BMYF01000023">
    <property type="protein sequence ID" value="GHB48971.1"/>
    <property type="molecule type" value="Genomic_DNA"/>
</dbReference>
<keyword evidence="1" id="KW-0812">Transmembrane</keyword>
<feature type="transmembrane region" description="Helical" evidence="1">
    <location>
        <begin position="74"/>
        <end position="96"/>
    </location>
</feature>
<proteinExistence type="predicted"/>
<accession>A0A8J3D271</accession>
<comment type="caution">
    <text evidence="2">The sequence shown here is derived from an EMBL/GenBank/DDBJ whole genome shotgun (WGS) entry which is preliminary data.</text>
</comment>
<dbReference type="Pfam" id="PF10067">
    <property type="entry name" value="DUF2306"/>
    <property type="match status" value="1"/>
</dbReference>
<feature type="transmembrane region" description="Helical" evidence="1">
    <location>
        <begin position="21"/>
        <end position="40"/>
    </location>
</feature>
<dbReference type="Proteomes" id="UP000642809">
    <property type="component" value="Unassembled WGS sequence"/>
</dbReference>
<feature type="transmembrane region" description="Helical" evidence="1">
    <location>
        <begin position="240"/>
        <end position="259"/>
    </location>
</feature>
<reference evidence="2" key="1">
    <citation type="journal article" date="2014" name="Int. J. Syst. Evol. Microbiol.">
        <title>Complete genome sequence of Corynebacterium casei LMG S-19264T (=DSM 44701T), isolated from a smear-ripened cheese.</title>
        <authorList>
            <consortium name="US DOE Joint Genome Institute (JGI-PGF)"/>
            <person name="Walter F."/>
            <person name="Albersmeier A."/>
            <person name="Kalinowski J."/>
            <person name="Ruckert C."/>
        </authorList>
    </citation>
    <scope>NUCLEOTIDE SEQUENCE</scope>
    <source>
        <strain evidence="2">KCTC 23224</strain>
    </source>
</reference>
<gene>
    <name evidence="2" type="ORF">GCM10008106_32170</name>
</gene>
<feature type="transmembrane region" description="Helical" evidence="1">
    <location>
        <begin position="171"/>
        <end position="190"/>
    </location>
</feature>
<dbReference type="RefSeq" id="WP_189585095.1">
    <property type="nucleotide sequence ID" value="NZ_BMYF01000023.1"/>
</dbReference>
<organism evidence="2 3">
    <name type="scientific">Mongoliitalea lutea</name>
    <dbReference type="NCBI Taxonomy" id="849756"/>
    <lineage>
        <taxon>Bacteria</taxon>
        <taxon>Pseudomonadati</taxon>
        <taxon>Bacteroidota</taxon>
        <taxon>Cytophagia</taxon>
        <taxon>Cytophagales</taxon>
        <taxon>Cyclobacteriaceae</taxon>
        <taxon>Mongoliitalea</taxon>
    </lineage>
</organism>
<keyword evidence="1" id="KW-0472">Membrane</keyword>
<protein>
    <recommendedName>
        <fullName evidence="4">DUF2306 domain-containing protein</fullName>
    </recommendedName>
</protein>
<feature type="transmembrane region" description="Helical" evidence="1">
    <location>
        <begin position="210"/>
        <end position="228"/>
    </location>
</feature>
<dbReference type="InterPro" id="IPR018750">
    <property type="entry name" value="DUF2306_membrane"/>
</dbReference>
<feature type="transmembrane region" description="Helical" evidence="1">
    <location>
        <begin position="108"/>
        <end position="128"/>
    </location>
</feature>
<evidence type="ECO:0000256" key="1">
    <source>
        <dbReference type="SAM" id="Phobius"/>
    </source>
</evidence>